<evidence type="ECO:0000256" key="4">
    <source>
        <dbReference type="ARBA" id="ARBA00022475"/>
    </source>
</evidence>
<dbReference type="SUPFAM" id="SSF161098">
    <property type="entry name" value="MetI-like"/>
    <property type="match status" value="1"/>
</dbReference>
<dbReference type="Pfam" id="PF00528">
    <property type="entry name" value="BPD_transp_1"/>
    <property type="match status" value="1"/>
</dbReference>
<sequence length="266" mass="29516">MEKRGKKYLENGYLGLVVLFLYAPIFMLTALSFNAGRSRAHFSGFSLQWYAEMFQDEAILQALKNTLIIAFLSAFIATVLGTMAAIAIRKMKKLPRNLIIGVSNVPMLNADIVTGISLMLMFIAFRFSLGFNTILISHITFNLPYVLLSVLPKIRQSSQVSYEAALDLGATPLYAFFKVVLPDIMPGVLSGFLLAFTMSLDDFIITHFTRGAGIDTISTLVYSEARKGIKPTMYALSTLIFVTVFVVLLCANFAPGFFERKKEKVA</sequence>
<comment type="subcellular location">
    <subcellularLocation>
        <location evidence="1 8">Cell membrane</location>
        <topology evidence="1 8">Multi-pass membrane protein</topology>
    </subcellularLocation>
</comment>
<evidence type="ECO:0000256" key="7">
    <source>
        <dbReference type="ARBA" id="ARBA00023136"/>
    </source>
</evidence>
<dbReference type="CDD" id="cd06261">
    <property type="entry name" value="TM_PBP2"/>
    <property type="match status" value="1"/>
</dbReference>
<keyword evidence="3 8" id="KW-0813">Transport</keyword>
<feature type="transmembrane region" description="Helical" evidence="8">
    <location>
        <begin position="108"/>
        <end position="127"/>
    </location>
</feature>
<feature type="transmembrane region" description="Helical" evidence="8">
    <location>
        <begin position="133"/>
        <end position="152"/>
    </location>
</feature>
<comment type="similarity">
    <text evidence="2">Belongs to the binding-protein-dependent transport system permease family. CysTW subfamily.</text>
</comment>
<feature type="domain" description="ABC transmembrane type-1" evidence="9">
    <location>
        <begin position="63"/>
        <end position="251"/>
    </location>
</feature>
<dbReference type="Proteomes" id="UP000709351">
    <property type="component" value="Unassembled WGS sequence"/>
</dbReference>
<comment type="caution">
    <text evidence="10">The sequence shown here is derived from an EMBL/GenBank/DDBJ whole genome shotgun (WGS) entry which is preliminary data.</text>
</comment>
<feature type="transmembrane region" description="Helical" evidence="8">
    <location>
        <begin position="67"/>
        <end position="88"/>
    </location>
</feature>
<dbReference type="PANTHER" id="PTHR43848:SF2">
    <property type="entry name" value="PUTRESCINE TRANSPORT SYSTEM PERMEASE PROTEIN POTI"/>
    <property type="match status" value="1"/>
</dbReference>
<dbReference type="InterPro" id="IPR051789">
    <property type="entry name" value="Bact_Polyamine_Transport"/>
</dbReference>
<feature type="transmembrane region" description="Helical" evidence="8">
    <location>
        <begin position="173"/>
        <end position="196"/>
    </location>
</feature>
<dbReference type="EMBL" id="JABZRD010000141">
    <property type="protein sequence ID" value="MBF1283480.1"/>
    <property type="molecule type" value="Genomic_DNA"/>
</dbReference>
<protein>
    <submittedName>
        <fullName evidence="10">ABC transporter permease</fullName>
    </submittedName>
</protein>
<dbReference type="InterPro" id="IPR035906">
    <property type="entry name" value="MetI-like_sf"/>
</dbReference>
<reference evidence="10" key="1">
    <citation type="submission" date="2020-04" db="EMBL/GenBank/DDBJ databases">
        <title>Deep metagenomics examines the oral microbiome during advanced dental caries in children, revealing novel taxa and co-occurrences with host molecules.</title>
        <authorList>
            <person name="Baker J.L."/>
            <person name="Morton J.T."/>
            <person name="Dinis M."/>
            <person name="Alvarez R."/>
            <person name="Tran N.C."/>
            <person name="Knight R."/>
            <person name="Edlund A."/>
        </authorList>
    </citation>
    <scope>NUCLEOTIDE SEQUENCE</scope>
    <source>
        <strain evidence="10">JCVI_24_bin.2</strain>
    </source>
</reference>
<dbReference type="InterPro" id="IPR000515">
    <property type="entry name" value="MetI-like"/>
</dbReference>
<evidence type="ECO:0000256" key="6">
    <source>
        <dbReference type="ARBA" id="ARBA00022989"/>
    </source>
</evidence>
<feature type="transmembrane region" description="Helical" evidence="8">
    <location>
        <begin position="233"/>
        <end position="254"/>
    </location>
</feature>
<evidence type="ECO:0000256" key="3">
    <source>
        <dbReference type="ARBA" id="ARBA00022448"/>
    </source>
</evidence>
<dbReference type="PANTHER" id="PTHR43848">
    <property type="entry name" value="PUTRESCINE TRANSPORT SYSTEM PERMEASE PROTEIN POTI"/>
    <property type="match status" value="1"/>
</dbReference>
<organism evidence="10 11">
    <name type="scientific">Oribacterium parvum</name>
    <dbReference type="NCBI Taxonomy" id="1501329"/>
    <lineage>
        <taxon>Bacteria</taxon>
        <taxon>Bacillati</taxon>
        <taxon>Bacillota</taxon>
        <taxon>Clostridia</taxon>
        <taxon>Lachnospirales</taxon>
        <taxon>Lachnospiraceae</taxon>
        <taxon>Oribacterium</taxon>
    </lineage>
</organism>
<proteinExistence type="inferred from homology"/>
<evidence type="ECO:0000256" key="1">
    <source>
        <dbReference type="ARBA" id="ARBA00004651"/>
    </source>
</evidence>
<dbReference type="GO" id="GO:0055085">
    <property type="term" value="P:transmembrane transport"/>
    <property type="evidence" value="ECO:0007669"/>
    <property type="project" value="InterPro"/>
</dbReference>
<evidence type="ECO:0000256" key="2">
    <source>
        <dbReference type="ARBA" id="ARBA00007069"/>
    </source>
</evidence>
<keyword evidence="5 8" id="KW-0812">Transmembrane</keyword>
<dbReference type="PROSITE" id="PS50928">
    <property type="entry name" value="ABC_TM1"/>
    <property type="match status" value="1"/>
</dbReference>
<gene>
    <name evidence="10" type="ORF">HXM93_02970</name>
</gene>
<name>A0A930DRS1_9FIRM</name>
<evidence type="ECO:0000313" key="11">
    <source>
        <dbReference type="Proteomes" id="UP000709351"/>
    </source>
</evidence>
<feature type="transmembrane region" description="Helical" evidence="8">
    <location>
        <begin position="12"/>
        <end position="33"/>
    </location>
</feature>
<evidence type="ECO:0000256" key="8">
    <source>
        <dbReference type="RuleBase" id="RU363032"/>
    </source>
</evidence>
<dbReference type="AlphaFoldDB" id="A0A930DRS1"/>
<evidence type="ECO:0000256" key="5">
    <source>
        <dbReference type="ARBA" id="ARBA00022692"/>
    </source>
</evidence>
<evidence type="ECO:0000313" key="10">
    <source>
        <dbReference type="EMBL" id="MBF1283480.1"/>
    </source>
</evidence>
<dbReference type="GO" id="GO:0005886">
    <property type="term" value="C:plasma membrane"/>
    <property type="evidence" value="ECO:0007669"/>
    <property type="project" value="UniProtKB-SubCell"/>
</dbReference>
<accession>A0A930DRS1</accession>
<dbReference type="Gene3D" id="1.10.3720.10">
    <property type="entry name" value="MetI-like"/>
    <property type="match status" value="1"/>
</dbReference>
<keyword evidence="6 8" id="KW-1133">Transmembrane helix</keyword>
<keyword evidence="4" id="KW-1003">Cell membrane</keyword>
<keyword evidence="7 8" id="KW-0472">Membrane</keyword>
<evidence type="ECO:0000259" key="9">
    <source>
        <dbReference type="PROSITE" id="PS50928"/>
    </source>
</evidence>